<name>A0ABP7EDG6_9SPHN</name>
<feature type="compositionally biased region" description="Polar residues" evidence="1">
    <location>
        <begin position="71"/>
        <end position="81"/>
    </location>
</feature>
<proteinExistence type="predicted"/>
<reference evidence="3" key="1">
    <citation type="journal article" date="2019" name="Int. J. Syst. Evol. Microbiol.">
        <title>The Global Catalogue of Microorganisms (GCM) 10K type strain sequencing project: providing services to taxonomists for standard genome sequencing and annotation.</title>
        <authorList>
            <consortium name="The Broad Institute Genomics Platform"/>
            <consortium name="The Broad Institute Genome Sequencing Center for Infectious Disease"/>
            <person name="Wu L."/>
            <person name="Ma J."/>
        </authorList>
    </citation>
    <scope>NUCLEOTIDE SEQUENCE [LARGE SCALE GENOMIC DNA]</scope>
    <source>
        <strain evidence="3">JCM 17498</strain>
    </source>
</reference>
<feature type="region of interest" description="Disordered" evidence="1">
    <location>
        <begin position="69"/>
        <end position="88"/>
    </location>
</feature>
<dbReference type="RefSeq" id="WP_344693771.1">
    <property type="nucleotide sequence ID" value="NZ_BAABBF010000005.1"/>
</dbReference>
<gene>
    <name evidence="2" type="ORF">GCM10022268_25380</name>
</gene>
<evidence type="ECO:0000256" key="1">
    <source>
        <dbReference type="SAM" id="MobiDB-lite"/>
    </source>
</evidence>
<evidence type="ECO:0000313" key="2">
    <source>
        <dbReference type="EMBL" id="GAA3715709.1"/>
    </source>
</evidence>
<evidence type="ECO:0000313" key="3">
    <source>
        <dbReference type="Proteomes" id="UP001500523"/>
    </source>
</evidence>
<accession>A0ABP7EDG6</accession>
<organism evidence="2 3">
    <name type="scientific">Sphingomonas cynarae</name>
    <dbReference type="NCBI Taxonomy" id="930197"/>
    <lineage>
        <taxon>Bacteria</taxon>
        <taxon>Pseudomonadati</taxon>
        <taxon>Pseudomonadota</taxon>
        <taxon>Alphaproteobacteria</taxon>
        <taxon>Sphingomonadales</taxon>
        <taxon>Sphingomonadaceae</taxon>
        <taxon>Sphingomonas</taxon>
    </lineage>
</organism>
<comment type="caution">
    <text evidence="2">The sequence shown here is derived from an EMBL/GenBank/DDBJ whole genome shotgun (WGS) entry which is preliminary data.</text>
</comment>
<dbReference type="Proteomes" id="UP001500523">
    <property type="component" value="Unassembled WGS sequence"/>
</dbReference>
<keyword evidence="3" id="KW-1185">Reference proteome</keyword>
<protein>
    <recommendedName>
        <fullName evidence="4">DUF4242 domain-containing protein</fullName>
    </recommendedName>
</protein>
<dbReference type="EMBL" id="BAABBF010000005">
    <property type="protein sequence ID" value="GAA3715709.1"/>
    <property type="molecule type" value="Genomic_DNA"/>
</dbReference>
<evidence type="ECO:0008006" key="4">
    <source>
        <dbReference type="Google" id="ProtNLM"/>
    </source>
</evidence>
<sequence length="88" mass="9035">MPTYVFYADRSEKRRADQRNTVVAQGATVAAARAADEALVRAGALASFAVVDVSAAAPAFVVEGWAPVGSRGQSTWPSQTPHGGFAGG</sequence>